<gene>
    <name evidence="14" type="ORF">GGR16_003960</name>
</gene>
<dbReference type="GO" id="GO:0016887">
    <property type="term" value="F:ATP hydrolysis activity"/>
    <property type="evidence" value="ECO:0007669"/>
    <property type="project" value="InterPro"/>
</dbReference>
<evidence type="ECO:0000313" key="15">
    <source>
        <dbReference type="Proteomes" id="UP000577362"/>
    </source>
</evidence>
<dbReference type="PANTHER" id="PTHR43394:SF1">
    <property type="entry name" value="ATP-BINDING CASSETTE SUB-FAMILY B MEMBER 10, MITOCHONDRIAL"/>
    <property type="match status" value="1"/>
</dbReference>
<dbReference type="GO" id="GO:0030253">
    <property type="term" value="P:protein secretion by the type I secretion system"/>
    <property type="evidence" value="ECO:0007669"/>
    <property type="project" value="InterPro"/>
</dbReference>
<comment type="subcellular location">
    <subcellularLocation>
        <location evidence="1">Cell membrane</location>
        <topology evidence="1">Multi-pass membrane protein</topology>
    </subcellularLocation>
</comment>
<dbReference type="InterPro" id="IPR039421">
    <property type="entry name" value="Type_1_exporter"/>
</dbReference>
<proteinExistence type="inferred from homology"/>
<dbReference type="Proteomes" id="UP000577362">
    <property type="component" value="Unassembled WGS sequence"/>
</dbReference>
<dbReference type="GO" id="GO:0005886">
    <property type="term" value="C:plasma membrane"/>
    <property type="evidence" value="ECO:0007669"/>
    <property type="project" value="UniProtKB-SubCell"/>
</dbReference>
<evidence type="ECO:0000256" key="10">
    <source>
        <dbReference type="SAM" id="MobiDB-lite"/>
    </source>
</evidence>
<name>A0A840C274_9HYPH</name>
<evidence type="ECO:0000256" key="3">
    <source>
        <dbReference type="ARBA" id="ARBA00022448"/>
    </source>
</evidence>
<dbReference type="InterPro" id="IPR027417">
    <property type="entry name" value="P-loop_NTPase"/>
</dbReference>
<organism evidence="14 15">
    <name type="scientific">Chelatococcus caeni</name>
    <dbReference type="NCBI Taxonomy" id="1348468"/>
    <lineage>
        <taxon>Bacteria</taxon>
        <taxon>Pseudomonadati</taxon>
        <taxon>Pseudomonadota</taxon>
        <taxon>Alphaproteobacteria</taxon>
        <taxon>Hyphomicrobiales</taxon>
        <taxon>Chelatococcaceae</taxon>
        <taxon>Chelatococcus</taxon>
    </lineage>
</organism>
<dbReference type="Gene3D" id="1.20.1560.10">
    <property type="entry name" value="ABC transporter type 1, transmembrane domain"/>
    <property type="match status" value="1"/>
</dbReference>
<protein>
    <submittedName>
        <fullName evidence="14">PrtD family type I secretion system ABC transporter</fullName>
    </submittedName>
</protein>
<accession>A0A840C274</accession>
<dbReference type="SUPFAM" id="SSF52540">
    <property type="entry name" value="P-loop containing nucleoside triphosphate hydrolases"/>
    <property type="match status" value="1"/>
</dbReference>
<feature type="transmembrane region" description="Helical" evidence="11">
    <location>
        <begin position="20"/>
        <end position="42"/>
    </location>
</feature>
<evidence type="ECO:0000256" key="8">
    <source>
        <dbReference type="ARBA" id="ARBA00022989"/>
    </source>
</evidence>
<dbReference type="EMBL" id="JACIEN010000005">
    <property type="protein sequence ID" value="MBB4018913.1"/>
    <property type="molecule type" value="Genomic_DNA"/>
</dbReference>
<evidence type="ECO:0000256" key="11">
    <source>
        <dbReference type="SAM" id="Phobius"/>
    </source>
</evidence>
<evidence type="ECO:0000256" key="2">
    <source>
        <dbReference type="ARBA" id="ARBA00005417"/>
    </source>
</evidence>
<dbReference type="PROSITE" id="PS00211">
    <property type="entry name" value="ABC_TRANSPORTER_1"/>
    <property type="match status" value="1"/>
</dbReference>
<feature type="domain" description="ABC transmembrane type-1" evidence="13">
    <location>
        <begin position="21"/>
        <end position="298"/>
    </location>
</feature>
<evidence type="ECO:0000256" key="9">
    <source>
        <dbReference type="ARBA" id="ARBA00023136"/>
    </source>
</evidence>
<evidence type="ECO:0000259" key="13">
    <source>
        <dbReference type="PROSITE" id="PS50929"/>
    </source>
</evidence>
<keyword evidence="8 11" id="KW-1133">Transmembrane helix</keyword>
<feature type="transmembrane region" description="Helical" evidence="11">
    <location>
        <begin position="54"/>
        <end position="74"/>
    </location>
</feature>
<dbReference type="RefSeq" id="WP_019403107.1">
    <property type="nucleotide sequence ID" value="NZ_JACIEN010000005.1"/>
</dbReference>
<keyword evidence="6" id="KW-0547">Nucleotide-binding</keyword>
<evidence type="ECO:0000256" key="6">
    <source>
        <dbReference type="ARBA" id="ARBA00022741"/>
    </source>
</evidence>
<sequence>MQTRDPSALASAFRQIRPAFVAAGTLSLFMNLLMFVSPIYTLQIYDRVLTSRSGMTLVMISCIALVLLVSFAALEHFRSRILLHAGVQFDRLLAGESFEAALASASQTRGVHHVHILRDLDTLRDVFSGGMVTALMDAPWTPIFLGVCFLLHPLIGLVALVGGLAILALAFVNERVTKASLVAASLKNHQALDHLTATLRNADAIRGLGMAPQVRAAWAETRDEALHFGVRAGERGVTLLAISKFLRMAIQTGVMGVGAYLAIRQEISGGVLFAASLIMGRALAPIEGIVGQWRSFVAARTAHARLENTLKSQPARKKPMQLPRPTGAISVEGLTVVAPGGATPVVADVTLKLEPGEVVAIIGPTGSGKSSLARALVGAWSPVHGCVRLDGNDLRHFDPDQLGRALGYLPQDVELFAGSIRDNIARFRDDAPDEAVVEAAMLASTHAMIQRLPKGYQTEIGEDGAGLSGGQRQRIGLARALFGKPAFVVLDEPNANLDSDGDMALAQAIRNLRSEGVTIAIVTHRPNLLSIVDWIILMHEGRVARVGTRDELLPLLLGQNVAAAGPRRTAAGDSPAVQDERPPLASHRPAQAAGL</sequence>
<dbReference type="InterPro" id="IPR003593">
    <property type="entry name" value="AAA+_ATPase"/>
</dbReference>
<dbReference type="InterPro" id="IPR010128">
    <property type="entry name" value="ATPase_T1SS_PrtD-like"/>
</dbReference>
<keyword evidence="5 11" id="KW-0812">Transmembrane</keyword>
<feature type="transmembrane region" description="Helical" evidence="11">
    <location>
        <begin position="143"/>
        <end position="172"/>
    </location>
</feature>
<dbReference type="PANTHER" id="PTHR43394">
    <property type="entry name" value="ATP-DEPENDENT PERMEASE MDL1, MITOCHONDRIAL"/>
    <property type="match status" value="1"/>
</dbReference>
<dbReference type="GO" id="GO:0030256">
    <property type="term" value="C:type I protein secretion system complex"/>
    <property type="evidence" value="ECO:0007669"/>
    <property type="project" value="InterPro"/>
</dbReference>
<dbReference type="Gene3D" id="3.40.50.300">
    <property type="entry name" value="P-loop containing nucleotide triphosphate hydrolases"/>
    <property type="match status" value="1"/>
</dbReference>
<dbReference type="GO" id="GO:0005524">
    <property type="term" value="F:ATP binding"/>
    <property type="evidence" value="ECO:0007669"/>
    <property type="project" value="UniProtKB-KW"/>
</dbReference>
<dbReference type="InterPro" id="IPR003439">
    <property type="entry name" value="ABC_transporter-like_ATP-bd"/>
</dbReference>
<evidence type="ECO:0000256" key="5">
    <source>
        <dbReference type="ARBA" id="ARBA00022692"/>
    </source>
</evidence>
<feature type="region of interest" description="Disordered" evidence="10">
    <location>
        <begin position="566"/>
        <end position="595"/>
    </location>
</feature>
<dbReference type="FunFam" id="3.40.50.300:FF:001444">
    <property type="entry name" value="ABC transporter ATP-binding protein"/>
    <property type="match status" value="1"/>
</dbReference>
<evidence type="ECO:0000259" key="12">
    <source>
        <dbReference type="PROSITE" id="PS50893"/>
    </source>
</evidence>
<keyword evidence="7" id="KW-0067">ATP-binding</keyword>
<dbReference type="SUPFAM" id="SSF90123">
    <property type="entry name" value="ABC transporter transmembrane region"/>
    <property type="match status" value="1"/>
</dbReference>
<dbReference type="InterPro" id="IPR011527">
    <property type="entry name" value="ABC1_TM_dom"/>
</dbReference>
<keyword evidence="15" id="KW-1185">Reference proteome</keyword>
<dbReference type="NCBIfam" id="TIGR01842">
    <property type="entry name" value="type_I_sec_PrtD"/>
    <property type="match status" value="1"/>
</dbReference>
<dbReference type="CDD" id="cd03246">
    <property type="entry name" value="ABCC_Protease_Secretion"/>
    <property type="match status" value="1"/>
</dbReference>
<comment type="similarity">
    <text evidence="2">Belongs to the ABC transporter superfamily.</text>
</comment>
<dbReference type="Pfam" id="PF00005">
    <property type="entry name" value="ABC_tran"/>
    <property type="match status" value="1"/>
</dbReference>
<dbReference type="InterPro" id="IPR017871">
    <property type="entry name" value="ABC_transporter-like_CS"/>
</dbReference>
<comment type="caution">
    <text evidence="14">The sequence shown here is derived from an EMBL/GenBank/DDBJ whole genome shotgun (WGS) entry which is preliminary data.</text>
</comment>
<evidence type="ECO:0000313" key="14">
    <source>
        <dbReference type="EMBL" id="MBB4018913.1"/>
    </source>
</evidence>
<evidence type="ECO:0000256" key="1">
    <source>
        <dbReference type="ARBA" id="ARBA00004651"/>
    </source>
</evidence>
<keyword evidence="9 11" id="KW-0472">Membrane</keyword>
<feature type="domain" description="ABC transporter" evidence="12">
    <location>
        <begin position="329"/>
        <end position="565"/>
    </location>
</feature>
<keyword evidence="4" id="KW-1003">Cell membrane</keyword>
<dbReference type="SMART" id="SM00382">
    <property type="entry name" value="AAA"/>
    <property type="match status" value="1"/>
</dbReference>
<dbReference type="PROSITE" id="PS50893">
    <property type="entry name" value="ABC_TRANSPORTER_2"/>
    <property type="match status" value="1"/>
</dbReference>
<dbReference type="InterPro" id="IPR036640">
    <property type="entry name" value="ABC1_TM_sf"/>
</dbReference>
<reference evidence="14 15" key="1">
    <citation type="submission" date="2020-08" db="EMBL/GenBank/DDBJ databases">
        <title>Genomic Encyclopedia of Type Strains, Phase IV (KMG-IV): sequencing the most valuable type-strain genomes for metagenomic binning, comparative biology and taxonomic classification.</title>
        <authorList>
            <person name="Goeker M."/>
        </authorList>
    </citation>
    <scope>NUCLEOTIDE SEQUENCE [LARGE SCALE GENOMIC DNA]</scope>
    <source>
        <strain evidence="14 15">DSM 103737</strain>
    </source>
</reference>
<dbReference type="GO" id="GO:0015421">
    <property type="term" value="F:ABC-type oligopeptide transporter activity"/>
    <property type="evidence" value="ECO:0007669"/>
    <property type="project" value="TreeGrafter"/>
</dbReference>
<evidence type="ECO:0000256" key="7">
    <source>
        <dbReference type="ARBA" id="ARBA00022840"/>
    </source>
</evidence>
<keyword evidence="3" id="KW-0813">Transport</keyword>
<dbReference type="Pfam" id="PF00664">
    <property type="entry name" value="ABC_membrane"/>
    <property type="match status" value="1"/>
</dbReference>
<dbReference type="PROSITE" id="PS50929">
    <property type="entry name" value="ABC_TM1F"/>
    <property type="match status" value="1"/>
</dbReference>
<dbReference type="AlphaFoldDB" id="A0A840C274"/>
<evidence type="ECO:0000256" key="4">
    <source>
        <dbReference type="ARBA" id="ARBA00022475"/>
    </source>
</evidence>